<keyword evidence="1" id="KW-0472">Membrane</keyword>
<evidence type="ECO:0000256" key="1">
    <source>
        <dbReference type="SAM" id="Phobius"/>
    </source>
</evidence>
<keyword evidence="1" id="KW-0812">Transmembrane</keyword>
<keyword evidence="1" id="KW-1133">Transmembrane helix</keyword>
<feature type="transmembrane region" description="Helical" evidence="1">
    <location>
        <begin position="247"/>
        <end position="270"/>
    </location>
</feature>
<feature type="transmembrane region" description="Helical" evidence="1">
    <location>
        <begin position="335"/>
        <end position="355"/>
    </location>
</feature>
<dbReference type="InterPro" id="IPR048041">
    <property type="entry name" value="VpsF-like"/>
</dbReference>
<accession>A0ABU8KVC8</accession>
<comment type="caution">
    <text evidence="2">The sequence shown here is derived from an EMBL/GenBank/DDBJ whole genome shotgun (WGS) entry which is preliminary data.</text>
</comment>
<evidence type="ECO:0000313" key="3">
    <source>
        <dbReference type="Proteomes" id="UP001387293"/>
    </source>
</evidence>
<dbReference type="RefSeq" id="WP_337106322.1">
    <property type="nucleotide sequence ID" value="NZ_JAPYKS010000007.1"/>
</dbReference>
<sequence>MVDPLILLATVLLFSLSNYALDFLGIPYDSSSGSIVTKIHPATYTFGLALVLAVLANRNPVGYAVSLLVRCAGSTGLLAACLLLWYFISRYKPDQSASFLIDALMVAAVITMLFCDSGEKLRLYAARCLHMLMVLNCLIAITEGLTSWRLFPFLIEDRVQTWDHRATALLGHPLGGALVTGVYAVILMTVKDVRGLSPRWRLPIILLCMATMPLLGARTSFAVVYGVAAVMGLIFILKLMRGGAISVRALLAILVLAPLGVVAVAAMYQFGYFDNFLARFTNDSGSAATRIQLFRLFDNFGLRELLIGFNQDELETSVRINGLSEGIENAWAGHLLRYGLVFSSVLWLGILSWFIEMLRVGGRGAILPLFFALLINSTSVGISAKTTMLTMPAVLILALVARTRAIPGRAVPGKV</sequence>
<feature type="transmembrane region" description="Helical" evidence="1">
    <location>
        <begin position="67"/>
        <end position="87"/>
    </location>
</feature>
<feature type="transmembrane region" description="Helical" evidence="1">
    <location>
        <begin position="128"/>
        <end position="148"/>
    </location>
</feature>
<feature type="transmembrane region" description="Helical" evidence="1">
    <location>
        <begin position="364"/>
        <end position="382"/>
    </location>
</feature>
<feature type="transmembrane region" description="Helical" evidence="1">
    <location>
        <begin position="168"/>
        <end position="188"/>
    </location>
</feature>
<feature type="transmembrane region" description="Helical" evidence="1">
    <location>
        <begin position="99"/>
        <end position="116"/>
    </location>
</feature>
<name>A0ABU8KVC8_9HYPH</name>
<dbReference type="EMBL" id="JAPYKS010000007">
    <property type="protein sequence ID" value="MEI9409357.1"/>
    <property type="molecule type" value="Genomic_DNA"/>
</dbReference>
<reference evidence="2 3" key="1">
    <citation type="submission" date="2022-12" db="EMBL/GenBank/DDBJ databases">
        <authorList>
            <person name="Muema E."/>
        </authorList>
    </citation>
    <scope>NUCLEOTIDE SEQUENCE [LARGE SCALE GENOMIC DNA]</scope>
    <source>
        <strain evidence="3">1326</strain>
    </source>
</reference>
<protein>
    <submittedName>
        <fullName evidence="2">VpsF family polysaccharide biosynthesis protein</fullName>
    </submittedName>
</protein>
<organism evidence="2 3">
    <name type="scientific">Mesorhizobium salmacidum</name>
    <dbReference type="NCBI Taxonomy" id="3015171"/>
    <lineage>
        <taxon>Bacteria</taxon>
        <taxon>Pseudomonadati</taxon>
        <taxon>Pseudomonadota</taxon>
        <taxon>Alphaproteobacteria</taxon>
        <taxon>Hyphomicrobiales</taxon>
        <taxon>Phyllobacteriaceae</taxon>
        <taxon>Mesorhizobium</taxon>
    </lineage>
</organism>
<evidence type="ECO:0000313" key="2">
    <source>
        <dbReference type="EMBL" id="MEI9409357.1"/>
    </source>
</evidence>
<dbReference type="NCBIfam" id="NF038256">
    <property type="entry name" value="exopoly_VpsF"/>
    <property type="match status" value="1"/>
</dbReference>
<keyword evidence="3" id="KW-1185">Reference proteome</keyword>
<feature type="transmembrane region" description="Helical" evidence="1">
    <location>
        <begin position="36"/>
        <end position="55"/>
    </location>
</feature>
<dbReference type="Proteomes" id="UP001387293">
    <property type="component" value="Unassembled WGS sequence"/>
</dbReference>
<feature type="transmembrane region" description="Helical" evidence="1">
    <location>
        <begin position="222"/>
        <end position="240"/>
    </location>
</feature>
<proteinExistence type="predicted"/>
<gene>
    <name evidence="2" type="ORF">O7A60_11335</name>
</gene>